<gene>
    <name evidence="2" type="ORF">Rhe02_77370</name>
</gene>
<comment type="caution">
    <text evidence="2">The sequence shown here is derived from an EMBL/GenBank/DDBJ whole genome shotgun (WGS) entry which is preliminary data.</text>
</comment>
<dbReference type="GO" id="GO:0003700">
    <property type="term" value="F:DNA-binding transcription factor activity"/>
    <property type="evidence" value="ECO:0007669"/>
    <property type="project" value="InterPro"/>
</dbReference>
<dbReference type="SMART" id="SM00418">
    <property type="entry name" value="HTH_ARSR"/>
    <property type="match status" value="1"/>
</dbReference>
<dbReference type="CDD" id="cd00090">
    <property type="entry name" value="HTH_ARSR"/>
    <property type="match status" value="1"/>
</dbReference>
<dbReference type="AlphaFoldDB" id="A0A8J3VKF2"/>
<evidence type="ECO:0000313" key="2">
    <source>
        <dbReference type="EMBL" id="GIH09670.1"/>
    </source>
</evidence>
<organism evidence="2 3">
    <name type="scientific">Rhizocola hellebori</name>
    <dbReference type="NCBI Taxonomy" id="1392758"/>
    <lineage>
        <taxon>Bacteria</taxon>
        <taxon>Bacillati</taxon>
        <taxon>Actinomycetota</taxon>
        <taxon>Actinomycetes</taxon>
        <taxon>Micromonosporales</taxon>
        <taxon>Micromonosporaceae</taxon>
        <taxon>Rhizocola</taxon>
    </lineage>
</organism>
<accession>A0A8J3VKF2</accession>
<dbReference type="InterPro" id="IPR036388">
    <property type="entry name" value="WH-like_DNA-bd_sf"/>
</dbReference>
<dbReference type="RefSeq" id="WP_203913400.1">
    <property type="nucleotide sequence ID" value="NZ_BONY01000073.1"/>
</dbReference>
<dbReference type="InterPro" id="IPR036390">
    <property type="entry name" value="WH_DNA-bd_sf"/>
</dbReference>
<dbReference type="Gene3D" id="1.10.10.10">
    <property type="entry name" value="Winged helix-like DNA-binding domain superfamily/Winged helix DNA-binding domain"/>
    <property type="match status" value="1"/>
</dbReference>
<evidence type="ECO:0000313" key="3">
    <source>
        <dbReference type="Proteomes" id="UP000612899"/>
    </source>
</evidence>
<dbReference type="InterPro" id="IPR011991">
    <property type="entry name" value="ArsR-like_HTH"/>
</dbReference>
<keyword evidence="3" id="KW-1185">Reference proteome</keyword>
<dbReference type="EMBL" id="BONY01000073">
    <property type="protein sequence ID" value="GIH09670.1"/>
    <property type="molecule type" value="Genomic_DNA"/>
</dbReference>
<feature type="domain" description="HTH arsR-type" evidence="1">
    <location>
        <begin position="11"/>
        <end position="83"/>
    </location>
</feature>
<dbReference type="Pfam" id="PF12840">
    <property type="entry name" value="HTH_20"/>
    <property type="match status" value="1"/>
</dbReference>
<reference evidence="2" key="1">
    <citation type="submission" date="2021-01" db="EMBL/GenBank/DDBJ databases">
        <title>Whole genome shotgun sequence of Rhizocola hellebori NBRC 109834.</title>
        <authorList>
            <person name="Komaki H."/>
            <person name="Tamura T."/>
        </authorList>
    </citation>
    <scope>NUCLEOTIDE SEQUENCE</scope>
    <source>
        <strain evidence="2">NBRC 109834</strain>
    </source>
</reference>
<evidence type="ECO:0000259" key="1">
    <source>
        <dbReference type="SMART" id="SM00418"/>
    </source>
</evidence>
<dbReference type="InterPro" id="IPR001845">
    <property type="entry name" value="HTH_ArsR_DNA-bd_dom"/>
</dbReference>
<dbReference type="Proteomes" id="UP000612899">
    <property type="component" value="Unassembled WGS sequence"/>
</dbReference>
<sequence>MEETKQVSGVEEMKAVAHPLRVRLLGSLREHGPATATELAKRFQTDTGSTSYHLRKLAQFGFVEEIADPSGHHRARRWQAAHKTTSWSNTQLAATAEGREVVGFIHRRQVQTLTENLERFHSSMAELPEPWVEAFGNGDLITSLTHESLNALWDNFYADLDRLSKQDSDSAEARPIAIFVSGLPR</sequence>
<proteinExistence type="predicted"/>
<protein>
    <submittedName>
        <fullName evidence="2">Transcriptional regulator</fullName>
    </submittedName>
</protein>
<name>A0A8J3VKF2_9ACTN</name>
<dbReference type="SUPFAM" id="SSF46785">
    <property type="entry name" value="Winged helix' DNA-binding domain"/>
    <property type="match status" value="1"/>
</dbReference>